<feature type="domain" description="Aminoglycoside phosphotransferase" evidence="2">
    <location>
        <begin position="43"/>
        <end position="280"/>
    </location>
</feature>
<evidence type="ECO:0000313" key="3">
    <source>
        <dbReference type="EMBL" id="KTD67685.1"/>
    </source>
</evidence>
<reference evidence="3 4" key="1">
    <citation type="submission" date="2015-11" db="EMBL/GenBank/DDBJ databases">
        <title>Genomic analysis of 38 Legionella species identifies large and diverse effector repertoires.</title>
        <authorList>
            <person name="Burstein D."/>
            <person name="Amaro F."/>
            <person name="Zusman T."/>
            <person name="Lifshitz Z."/>
            <person name="Cohen O."/>
            <person name="Gilbert J.A."/>
            <person name="Pupko T."/>
            <person name="Shuman H.A."/>
            <person name="Segal G."/>
        </authorList>
    </citation>
    <scope>NUCLEOTIDE SEQUENCE [LARGE SCALE GENOMIC DNA]</scope>
    <source>
        <strain evidence="3 4">IMVS3376</strain>
    </source>
</reference>
<dbReference type="PANTHER" id="PTHR21064">
    <property type="entry name" value="AMINOGLYCOSIDE PHOSPHOTRANSFERASE DOMAIN-CONTAINING PROTEIN-RELATED"/>
    <property type="match status" value="1"/>
</dbReference>
<dbReference type="GO" id="GO:0019202">
    <property type="term" value="F:amino acid kinase activity"/>
    <property type="evidence" value="ECO:0007669"/>
    <property type="project" value="TreeGrafter"/>
</dbReference>
<dbReference type="RefSeq" id="WP_058509840.1">
    <property type="nucleotide sequence ID" value="NZ_LNYY01000019.1"/>
</dbReference>
<gene>
    <name evidence="3" type="ORF">Lste_0843</name>
</gene>
<proteinExistence type="inferred from homology"/>
<evidence type="ECO:0000256" key="1">
    <source>
        <dbReference type="ARBA" id="ARBA00038240"/>
    </source>
</evidence>
<dbReference type="InterPro" id="IPR002575">
    <property type="entry name" value="Aminoglycoside_PTrfase"/>
</dbReference>
<dbReference type="InterPro" id="IPR050249">
    <property type="entry name" value="Pseudomonas-type_ThrB"/>
</dbReference>
<dbReference type="InterPro" id="IPR011009">
    <property type="entry name" value="Kinase-like_dom_sf"/>
</dbReference>
<dbReference type="OrthoDB" id="241498at2"/>
<keyword evidence="4" id="KW-1185">Reference proteome</keyword>
<evidence type="ECO:0000313" key="4">
    <source>
        <dbReference type="Proteomes" id="UP000054926"/>
    </source>
</evidence>
<comment type="similarity">
    <text evidence="1">Belongs to the pseudomonas-type ThrB family.</text>
</comment>
<dbReference type="PATRIC" id="fig|947033.5.peg.900"/>
<dbReference type="PANTHER" id="PTHR21064:SF6">
    <property type="entry name" value="AMINOGLYCOSIDE PHOSPHOTRANSFERASE DOMAIN-CONTAINING PROTEIN"/>
    <property type="match status" value="1"/>
</dbReference>
<dbReference type="AlphaFoldDB" id="A0A0W0ZET8"/>
<dbReference type="SUPFAM" id="SSF56112">
    <property type="entry name" value="Protein kinase-like (PK-like)"/>
    <property type="match status" value="1"/>
</dbReference>
<dbReference type="Gene3D" id="3.90.1200.10">
    <property type="match status" value="1"/>
</dbReference>
<dbReference type="Proteomes" id="UP000054926">
    <property type="component" value="Unassembled WGS sequence"/>
</dbReference>
<accession>A0A0W0ZET8</accession>
<evidence type="ECO:0000259" key="2">
    <source>
        <dbReference type="Pfam" id="PF01636"/>
    </source>
</evidence>
<keyword evidence="3" id="KW-0418">Kinase</keyword>
<keyword evidence="3" id="KW-0808">Transferase</keyword>
<dbReference type="Pfam" id="PF01636">
    <property type="entry name" value="APH"/>
    <property type="match status" value="1"/>
</dbReference>
<dbReference type="STRING" id="947033.Lste_0843"/>
<comment type="caution">
    <text evidence="3">The sequence shown here is derived from an EMBL/GenBank/DDBJ whole genome shotgun (WGS) entry which is preliminary data.</text>
</comment>
<dbReference type="EMBL" id="LNYY01000019">
    <property type="protein sequence ID" value="KTD67685.1"/>
    <property type="molecule type" value="Genomic_DNA"/>
</dbReference>
<name>A0A0W0ZET8_9GAMM</name>
<sequence length="341" mass="39430">MKTKQLFERASYLAQVRRLRALAIEALKHYPFITHNIEFIKYSANAIFRITDHQNKRYALRINPYGHHQHAAIEEEIHWMQHIRSTTDLIVPAPVKTLSGHYFIEVQHQMVQSDRYCFVSEWLAGKTKWNGINEQYANTLGKLIGALHQSGRGISMPHRNYWLADGLIGAETAKFYNIETLTDVSIQEQKVLTAARRMVYEILKEFECKHPEKTGVIHSDTQPNNILVHQGHFAIIDFDDCGLGFYNDDLAVALCAFEHVAEGNFHQSFNRLKEALLRGYGEHMPLSAEDIRLLPYFMLARKLVTIAWLEARKTNPGIGYYMPTAVERAIQFYQHILLHKV</sequence>
<organism evidence="3 4">
    <name type="scientific">Legionella steelei</name>
    <dbReference type="NCBI Taxonomy" id="947033"/>
    <lineage>
        <taxon>Bacteria</taxon>
        <taxon>Pseudomonadati</taxon>
        <taxon>Pseudomonadota</taxon>
        <taxon>Gammaproteobacteria</taxon>
        <taxon>Legionellales</taxon>
        <taxon>Legionellaceae</taxon>
        <taxon>Legionella</taxon>
    </lineage>
</organism>
<protein>
    <submittedName>
        <fullName evidence="3">Serine/threonine protein kinase</fullName>
    </submittedName>
</protein>
<dbReference type="Gene3D" id="3.30.200.20">
    <property type="entry name" value="Phosphorylase Kinase, domain 1"/>
    <property type="match status" value="1"/>
</dbReference>
<dbReference type="GO" id="GO:0004674">
    <property type="term" value="F:protein serine/threonine kinase activity"/>
    <property type="evidence" value="ECO:0007669"/>
    <property type="project" value="UniProtKB-KW"/>
</dbReference>
<keyword evidence="3" id="KW-0723">Serine/threonine-protein kinase</keyword>